<dbReference type="EMBL" id="ABYQ02000011">
    <property type="protein sequence ID" value="EFQ80392.1"/>
    <property type="molecule type" value="Genomic_DNA"/>
</dbReference>
<dbReference type="InterPro" id="IPR036280">
    <property type="entry name" value="Multihaem_cyt_sf"/>
</dbReference>
<dbReference type="GO" id="GO:0008270">
    <property type="term" value="F:zinc ion binding"/>
    <property type="evidence" value="ECO:0007669"/>
    <property type="project" value="InterPro"/>
</dbReference>
<dbReference type="AlphaFoldDB" id="E2S4V6"/>
<organism evidence="1 2">
    <name type="scientific">Corynebacterium pseudogenitalium ATCC 33035</name>
    <dbReference type="NCBI Taxonomy" id="525264"/>
    <lineage>
        <taxon>Bacteria</taxon>
        <taxon>Bacillati</taxon>
        <taxon>Actinomycetota</taxon>
        <taxon>Actinomycetes</taxon>
        <taxon>Mycobacteriales</taxon>
        <taxon>Corynebacteriaceae</taxon>
        <taxon>Corynebacterium</taxon>
    </lineage>
</organism>
<evidence type="ECO:0000313" key="1">
    <source>
        <dbReference type="EMBL" id="EFQ80392.1"/>
    </source>
</evidence>
<name>E2S4V6_9CORY</name>
<keyword evidence="2" id="KW-1185">Reference proteome</keyword>
<dbReference type="GO" id="GO:0006886">
    <property type="term" value="P:intracellular protein transport"/>
    <property type="evidence" value="ECO:0007669"/>
    <property type="project" value="InterPro"/>
</dbReference>
<dbReference type="GO" id="GO:0006888">
    <property type="term" value="P:endoplasmic reticulum to Golgi vesicle-mediated transport"/>
    <property type="evidence" value="ECO:0007669"/>
    <property type="project" value="InterPro"/>
</dbReference>
<comment type="caution">
    <text evidence="1">The sequence shown here is derived from an EMBL/GenBank/DDBJ whole genome shotgun (WGS) entry which is preliminary data.</text>
</comment>
<protein>
    <submittedName>
        <fullName evidence="1">Uncharacterized protein</fullName>
    </submittedName>
</protein>
<dbReference type="Proteomes" id="UP000003020">
    <property type="component" value="Unassembled WGS sequence"/>
</dbReference>
<dbReference type="SUPFAM" id="SSF48695">
    <property type="entry name" value="Multiheme cytochromes"/>
    <property type="match status" value="1"/>
</dbReference>
<proteinExistence type="predicted"/>
<dbReference type="HOGENOM" id="CLU_1616249_0_0_11"/>
<sequence length="164" mass="18022">MGLFGNIVGGFLSSLGGSDDEWYCDGCNTKLNDQSGFTTDYSTWECAECGHNNDVTSANLYDSHEHYQEAMGIPRCPSCGNMVQGDAPDATYWFNCTGCGERFYLENGELISPFDNSRRSTGRTCVSCQQELRGDFTAPWEDGGNSYGYVQCASCGYKNIMEMG</sequence>
<dbReference type="InterPro" id="IPR036174">
    <property type="entry name" value="Znf_Sec23_Sec24_sf"/>
</dbReference>
<dbReference type="SUPFAM" id="SSF82919">
    <property type="entry name" value="Zn-finger domain of Sec23/24"/>
    <property type="match status" value="1"/>
</dbReference>
<dbReference type="GO" id="GO:0030127">
    <property type="term" value="C:COPII vesicle coat"/>
    <property type="evidence" value="ECO:0007669"/>
    <property type="project" value="InterPro"/>
</dbReference>
<gene>
    <name evidence="1" type="ORF">HMPREF0305_11558</name>
</gene>
<reference evidence="1 2" key="1">
    <citation type="submission" date="2010-08" db="EMBL/GenBank/DDBJ databases">
        <authorList>
            <person name="Muzny D."/>
            <person name="Qin X."/>
            <person name="Buhay C."/>
            <person name="Dugan-Rocha S."/>
            <person name="Ding Y."/>
            <person name="Chen G."/>
            <person name="Hawes A."/>
            <person name="Holder M."/>
            <person name="Jhangiani S."/>
            <person name="Johnson A."/>
            <person name="Khan Z."/>
            <person name="Li Z."/>
            <person name="Liu W."/>
            <person name="Liu X."/>
            <person name="Perez L."/>
            <person name="Shen H."/>
            <person name="Wang Q."/>
            <person name="Watt J."/>
            <person name="Xi L."/>
            <person name="Xin Y."/>
            <person name="Zhou J."/>
            <person name="Deng J."/>
            <person name="Jiang H."/>
            <person name="Liu Y."/>
            <person name="Qu J."/>
            <person name="Song X.-Z."/>
            <person name="Zhang L."/>
            <person name="Villasana D."/>
            <person name="Johnson A."/>
            <person name="Liu J."/>
            <person name="Liyanage D."/>
            <person name="Lorensuhewa L."/>
            <person name="Robinson T."/>
            <person name="Song A."/>
            <person name="Song B.-B."/>
            <person name="Dinh H."/>
            <person name="Thornton R."/>
            <person name="Coyle M."/>
            <person name="Francisco L."/>
            <person name="Jackson L."/>
            <person name="Javaid M."/>
            <person name="Korchina V."/>
            <person name="Kovar C."/>
            <person name="Mata R."/>
            <person name="Mathew T."/>
            <person name="Ngo R."/>
            <person name="Nguyen L."/>
            <person name="Nguyen N."/>
            <person name="Okwuonu G."/>
            <person name="Ongeri F."/>
            <person name="Pham C."/>
            <person name="Simmons D."/>
            <person name="Wilczek-Boney K."/>
            <person name="Hale W."/>
            <person name="Jakkamsetti A."/>
            <person name="Pham P."/>
            <person name="Ruth R."/>
            <person name="San Lucas F."/>
            <person name="Warren J."/>
            <person name="Zhang J."/>
            <person name="Zhao Z."/>
            <person name="Zhou C."/>
            <person name="Zhu D."/>
            <person name="Lee S."/>
            <person name="Bess C."/>
            <person name="Blankenburg K."/>
            <person name="Forbes L."/>
            <person name="Fu Q."/>
            <person name="Gubbala S."/>
            <person name="Hirani K."/>
            <person name="Jayaseelan J.C."/>
            <person name="Lara F."/>
            <person name="Munidasa M."/>
            <person name="Palculict T."/>
            <person name="Patil S."/>
            <person name="Pu L.-L."/>
            <person name="Saada N."/>
            <person name="Tang L."/>
            <person name="Weissenberger G."/>
            <person name="Zhu Y."/>
            <person name="Hemphill L."/>
            <person name="Shang Y."/>
            <person name="Youmans B."/>
            <person name="Ayvaz T."/>
            <person name="Ross M."/>
            <person name="Santibanez J."/>
            <person name="Aqrawi P."/>
            <person name="Gross S."/>
            <person name="Joshi V."/>
            <person name="Fowler G."/>
            <person name="Nazareth L."/>
            <person name="Reid J."/>
            <person name="Worley K."/>
            <person name="Petrosino J."/>
            <person name="Highlander S."/>
            <person name="Gibbs R."/>
        </authorList>
    </citation>
    <scope>NUCLEOTIDE SEQUENCE [LARGE SCALE GENOMIC DNA]</scope>
    <source>
        <strain evidence="1 2">ATCC 33035</strain>
    </source>
</reference>
<evidence type="ECO:0000313" key="2">
    <source>
        <dbReference type="Proteomes" id="UP000003020"/>
    </source>
</evidence>
<accession>E2S4V6</accession>